<comment type="similarity">
    <text evidence="2 11">Belongs to the sodium:solute symporter (SSF) (TC 2.A.21) family.</text>
</comment>
<evidence type="ECO:0000256" key="5">
    <source>
        <dbReference type="ARBA" id="ARBA00022692"/>
    </source>
</evidence>
<evidence type="ECO:0000313" key="14">
    <source>
        <dbReference type="Proteomes" id="UP000285301"/>
    </source>
</evidence>
<evidence type="ECO:0000256" key="9">
    <source>
        <dbReference type="ARBA" id="ARBA00023136"/>
    </source>
</evidence>
<comment type="caution">
    <text evidence="13">The sequence shown here is derived from an EMBL/GenBank/DDBJ whole genome shotgun (WGS) entry which is preliminary data.</text>
</comment>
<evidence type="ECO:0000256" key="4">
    <source>
        <dbReference type="ARBA" id="ARBA00022475"/>
    </source>
</evidence>
<feature type="transmembrane region" description="Helical" evidence="12">
    <location>
        <begin position="70"/>
        <end position="88"/>
    </location>
</feature>
<dbReference type="Pfam" id="PF00474">
    <property type="entry name" value="SSF"/>
    <property type="match status" value="1"/>
</dbReference>
<dbReference type="AlphaFoldDB" id="A0A443R266"/>
<evidence type="ECO:0000256" key="10">
    <source>
        <dbReference type="ARBA" id="ARBA00023201"/>
    </source>
</evidence>
<dbReference type="InterPro" id="IPR038377">
    <property type="entry name" value="Na/Glc_symporter_sf"/>
</dbReference>
<organism evidence="13 14">
    <name type="scientific">Dinothrombium tinctorium</name>
    <dbReference type="NCBI Taxonomy" id="1965070"/>
    <lineage>
        <taxon>Eukaryota</taxon>
        <taxon>Metazoa</taxon>
        <taxon>Ecdysozoa</taxon>
        <taxon>Arthropoda</taxon>
        <taxon>Chelicerata</taxon>
        <taxon>Arachnida</taxon>
        <taxon>Acari</taxon>
        <taxon>Acariformes</taxon>
        <taxon>Trombidiformes</taxon>
        <taxon>Prostigmata</taxon>
        <taxon>Anystina</taxon>
        <taxon>Parasitengona</taxon>
        <taxon>Trombidioidea</taxon>
        <taxon>Trombidiidae</taxon>
        <taxon>Dinothrombium</taxon>
    </lineage>
</organism>
<evidence type="ECO:0000256" key="2">
    <source>
        <dbReference type="ARBA" id="ARBA00006434"/>
    </source>
</evidence>
<name>A0A443R266_9ACAR</name>
<dbReference type="STRING" id="1965070.A0A443R266"/>
<gene>
    <name evidence="13" type="ORF">B4U79_14978</name>
</gene>
<dbReference type="Gene3D" id="1.20.1730.10">
    <property type="entry name" value="Sodium/glucose cotransporter"/>
    <property type="match status" value="1"/>
</dbReference>
<comment type="subcellular location">
    <subcellularLocation>
        <location evidence="1">Cell membrane</location>
        <topology evidence="1">Multi-pass membrane protein</topology>
    </subcellularLocation>
</comment>
<evidence type="ECO:0000256" key="8">
    <source>
        <dbReference type="ARBA" id="ARBA00023065"/>
    </source>
</evidence>
<evidence type="ECO:0000256" key="6">
    <source>
        <dbReference type="ARBA" id="ARBA00022989"/>
    </source>
</evidence>
<accession>A0A443R266</accession>
<evidence type="ECO:0000256" key="7">
    <source>
        <dbReference type="ARBA" id="ARBA00023053"/>
    </source>
</evidence>
<reference evidence="13 14" key="1">
    <citation type="journal article" date="2018" name="Gigascience">
        <title>Genomes of trombidid mites reveal novel predicted allergens and laterally-transferred genes associated with secondary metabolism.</title>
        <authorList>
            <person name="Dong X."/>
            <person name="Chaisiri K."/>
            <person name="Xia D."/>
            <person name="Armstrong S.D."/>
            <person name="Fang Y."/>
            <person name="Donnelly M.J."/>
            <person name="Kadowaki T."/>
            <person name="McGarry J.W."/>
            <person name="Darby A.C."/>
            <person name="Makepeace B.L."/>
        </authorList>
    </citation>
    <scope>NUCLEOTIDE SEQUENCE [LARGE SCALE GENOMIC DNA]</scope>
    <source>
        <strain evidence="13">UoL-WK</strain>
    </source>
</reference>
<keyword evidence="8" id="KW-0406">Ion transport</keyword>
<dbReference type="PANTHER" id="PTHR42985:SF40">
    <property type="entry name" value="LD47995P-RELATED"/>
    <property type="match status" value="1"/>
</dbReference>
<keyword evidence="7" id="KW-0915">Sodium</keyword>
<dbReference type="PROSITE" id="PS50283">
    <property type="entry name" value="NA_SOLUT_SYMP_3"/>
    <property type="match status" value="1"/>
</dbReference>
<keyword evidence="5 12" id="KW-0812">Transmembrane</keyword>
<keyword evidence="3" id="KW-0813">Transport</keyword>
<dbReference type="InterPro" id="IPR001734">
    <property type="entry name" value="Na/solute_symporter"/>
</dbReference>
<dbReference type="OrthoDB" id="6431761at2759"/>
<evidence type="ECO:0000256" key="12">
    <source>
        <dbReference type="SAM" id="Phobius"/>
    </source>
</evidence>
<keyword evidence="14" id="KW-1185">Reference proteome</keyword>
<dbReference type="GO" id="GO:0005886">
    <property type="term" value="C:plasma membrane"/>
    <property type="evidence" value="ECO:0007669"/>
    <property type="project" value="UniProtKB-SubCell"/>
</dbReference>
<evidence type="ECO:0000256" key="11">
    <source>
        <dbReference type="RuleBase" id="RU362091"/>
    </source>
</evidence>
<keyword evidence="4" id="KW-1003">Cell membrane</keyword>
<keyword evidence="10" id="KW-0739">Sodium transport</keyword>
<dbReference type="GO" id="GO:0015293">
    <property type="term" value="F:symporter activity"/>
    <property type="evidence" value="ECO:0007669"/>
    <property type="project" value="TreeGrafter"/>
</dbReference>
<feature type="transmembrane region" description="Helical" evidence="12">
    <location>
        <begin position="31"/>
        <end position="50"/>
    </location>
</feature>
<sequence length="181" mass="19358">MSLAASFMSSNTLLGAPAEVYLLGTQFGVNMLMVVIAAFVGANLFMPLYYDLELTSVNKYLLRRFNTNTLRVLGSLTFIISTLPYMAAVLYGPAIALSSGPLLGIFCLGIFGPCINAKGAIAGLLTASAMTMTIAIGSVVNKKPQISLDLKTDRCDFDIIGKYGFIEKSKNYTLPGAYSPQ</sequence>
<protein>
    <submittedName>
        <fullName evidence="13">Sodium-coupled monocarboxylate transporter 1-like protein 2</fullName>
    </submittedName>
</protein>
<keyword evidence="9 12" id="KW-0472">Membrane</keyword>
<dbReference type="PANTHER" id="PTHR42985">
    <property type="entry name" value="SODIUM-COUPLED MONOCARBOXYLATE TRANSPORTER"/>
    <property type="match status" value="1"/>
</dbReference>
<dbReference type="Proteomes" id="UP000285301">
    <property type="component" value="Unassembled WGS sequence"/>
</dbReference>
<evidence type="ECO:0000256" key="3">
    <source>
        <dbReference type="ARBA" id="ARBA00022448"/>
    </source>
</evidence>
<dbReference type="EMBL" id="NCKU01002536">
    <property type="protein sequence ID" value="RWS09379.1"/>
    <property type="molecule type" value="Genomic_DNA"/>
</dbReference>
<evidence type="ECO:0000313" key="13">
    <source>
        <dbReference type="EMBL" id="RWS09379.1"/>
    </source>
</evidence>
<dbReference type="GO" id="GO:0006814">
    <property type="term" value="P:sodium ion transport"/>
    <property type="evidence" value="ECO:0007669"/>
    <property type="project" value="UniProtKB-KW"/>
</dbReference>
<proteinExistence type="inferred from homology"/>
<dbReference type="InterPro" id="IPR051163">
    <property type="entry name" value="Sodium:Solute_Symporter_SSF"/>
</dbReference>
<keyword evidence="6 12" id="KW-1133">Transmembrane helix</keyword>
<evidence type="ECO:0000256" key="1">
    <source>
        <dbReference type="ARBA" id="ARBA00004651"/>
    </source>
</evidence>